<sequence>MGDRRHGVCRRTSGAPDLGHGHSVTRRTIARRGCLLTAFLVVAALLTGEQARTNELVLTDSEIAELVRHGPWPVPKSPDPSNRASGKPEAIEFGRILFFDKRLSRTGTVSCATCHRPDRGWTDGLPQSRGLATVDRNALPLFDVGRQRWFGWDGRSDSLWAHSIGPILDPREMGADASHLARVIGTDPVLSRAYQGVFGYTIDPSGADRVLADVAKALAAFQETIVSGRTRFDEFRDALARGDRVAAARYPQQAQRGAALFVGQGKCNFCHVGPAFTNGEFADVGVPFFIEPGRVDPGRQQGILLLRSSPYNQLGLFNDDPERRDAWATRHVADLHANFGAFKVPTLRNLTHTAPYMHNGSRASLTDVVRHYSEIDLTRLHTDGERILQPLRLTESEIADLVAFLRSLSVD</sequence>
<comment type="PTM">
    <text evidence="8">Binds 2 heme groups per subunit.</text>
</comment>
<proteinExistence type="predicted"/>
<feature type="region of interest" description="Disordered" evidence="10">
    <location>
        <begin position="1"/>
        <end position="22"/>
    </location>
</feature>
<dbReference type="OrthoDB" id="9805202at2"/>
<keyword evidence="7 9" id="KW-0408">Iron</keyword>
<evidence type="ECO:0000256" key="2">
    <source>
        <dbReference type="ARBA" id="ARBA00022617"/>
    </source>
</evidence>
<keyword evidence="2 8" id="KW-0349">Heme</keyword>
<evidence type="ECO:0000256" key="4">
    <source>
        <dbReference type="ARBA" id="ARBA00022729"/>
    </source>
</evidence>
<evidence type="ECO:0000256" key="1">
    <source>
        <dbReference type="ARBA" id="ARBA00004418"/>
    </source>
</evidence>
<dbReference type="InterPro" id="IPR004852">
    <property type="entry name" value="Di-haem_cyt_c_peroxidsae"/>
</dbReference>
<dbReference type="PIRSF" id="PIRSF000294">
    <property type="entry name" value="Cytochrome-c_peroxidase"/>
    <property type="match status" value="1"/>
</dbReference>
<dbReference type="InterPro" id="IPR051395">
    <property type="entry name" value="Cytochrome_c_Peroxidase/MauG"/>
</dbReference>
<evidence type="ECO:0000256" key="8">
    <source>
        <dbReference type="PIRSR" id="PIRSR000294-1"/>
    </source>
</evidence>
<dbReference type="InterPro" id="IPR026259">
    <property type="entry name" value="MauG/Cytc_peroxidase"/>
</dbReference>
<keyword evidence="3 9" id="KW-0479">Metal-binding</keyword>
<dbReference type="Gene3D" id="1.10.760.10">
    <property type="entry name" value="Cytochrome c-like domain"/>
    <property type="match status" value="2"/>
</dbReference>
<evidence type="ECO:0000256" key="9">
    <source>
        <dbReference type="PIRSR" id="PIRSR000294-2"/>
    </source>
</evidence>
<comment type="cofactor">
    <cofactor evidence="8">
        <name>heme</name>
        <dbReference type="ChEBI" id="CHEBI:30413"/>
    </cofactor>
    <text evidence="8">Binds 2 heme groups.</text>
</comment>
<dbReference type="Pfam" id="PF03150">
    <property type="entry name" value="CCP_MauG"/>
    <property type="match status" value="1"/>
</dbReference>
<feature type="binding site" description="covalent" evidence="8">
    <location>
        <position position="270"/>
    </location>
    <ligand>
        <name>heme c</name>
        <dbReference type="ChEBI" id="CHEBI:61717"/>
        <label>2</label>
    </ligand>
</feature>
<evidence type="ECO:0000259" key="11">
    <source>
        <dbReference type="PROSITE" id="PS51007"/>
    </source>
</evidence>
<reference evidence="12 13" key="1">
    <citation type="submission" date="2019-04" db="EMBL/GenBank/DDBJ databases">
        <title>Phreatobacter aquaticus sp. nov.</title>
        <authorList>
            <person name="Choi A."/>
            <person name="Baek K."/>
        </authorList>
    </citation>
    <scope>NUCLEOTIDE SEQUENCE [LARGE SCALE GENOMIC DNA]</scope>
    <source>
        <strain evidence="12 13">NMCR1094</strain>
    </source>
</reference>
<dbReference type="GO" id="GO:0020037">
    <property type="term" value="F:heme binding"/>
    <property type="evidence" value="ECO:0007669"/>
    <property type="project" value="InterPro"/>
</dbReference>
<accession>A0A4D7QNN7</accession>
<evidence type="ECO:0000256" key="10">
    <source>
        <dbReference type="SAM" id="MobiDB-lite"/>
    </source>
</evidence>
<evidence type="ECO:0000256" key="3">
    <source>
        <dbReference type="ARBA" id="ARBA00022723"/>
    </source>
</evidence>
<keyword evidence="5" id="KW-0574">Periplasm</keyword>
<dbReference type="PANTHER" id="PTHR30600:SF10">
    <property type="entry name" value="BLL6722 PROTEIN"/>
    <property type="match status" value="1"/>
</dbReference>
<evidence type="ECO:0000256" key="5">
    <source>
        <dbReference type="ARBA" id="ARBA00022764"/>
    </source>
</evidence>
<dbReference type="GO" id="GO:0046872">
    <property type="term" value="F:metal ion binding"/>
    <property type="evidence" value="ECO:0007669"/>
    <property type="project" value="UniProtKB-KW"/>
</dbReference>
<feature type="domain" description="Cytochrome c" evidence="11">
    <location>
        <begin position="252"/>
        <end position="409"/>
    </location>
</feature>
<dbReference type="InterPro" id="IPR036909">
    <property type="entry name" value="Cyt_c-like_dom_sf"/>
</dbReference>
<dbReference type="AlphaFoldDB" id="A0A4D7QNN7"/>
<feature type="binding site" description="covalent" evidence="8">
    <location>
        <position position="114"/>
    </location>
    <ligand>
        <name>heme c</name>
        <dbReference type="ChEBI" id="CHEBI:61717"/>
        <label>1</label>
    </ligand>
</feature>
<dbReference type="KEGG" id="paqt:E8L99_16375"/>
<dbReference type="GO" id="GO:0004130">
    <property type="term" value="F:cytochrome-c peroxidase activity"/>
    <property type="evidence" value="ECO:0007669"/>
    <property type="project" value="TreeGrafter"/>
</dbReference>
<dbReference type="InterPro" id="IPR009056">
    <property type="entry name" value="Cyt_c-like_dom"/>
</dbReference>
<evidence type="ECO:0000313" key="13">
    <source>
        <dbReference type="Proteomes" id="UP000298588"/>
    </source>
</evidence>
<dbReference type="Proteomes" id="UP000298588">
    <property type="component" value="Chromosome"/>
</dbReference>
<keyword evidence="4" id="KW-0732">Signal</keyword>
<keyword evidence="6" id="KW-0560">Oxidoreductase</keyword>
<feature type="binding site" description="axial binding residue" evidence="9">
    <location>
        <position position="115"/>
    </location>
    <ligand>
        <name>heme c</name>
        <dbReference type="ChEBI" id="CHEBI:61717"/>
        <label>1</label>
    </ligand>
    <ligandPart>
        <name>Fe</name>
        <dbReference type="ChEBI" id="CHEBI:18248"/>
    </ligandPart>
</feature>
<dbReference type="GO" id="GO:0009055">
    <property type="term" value="F:electron transfer activity"/>
    <property type="evidence" value="ECO:0007669"/>
    <property type="project" value="InterPro"/>
</dbReference>
<organism evidence="12 13">
    <name type="scientific">Phreatobacter aquaticus</name>
    <dbReference type="NCBI Taxonomy" id="2570229"/>
    <lineage>
        <taxon>Bacteria</taxon>
        <taxon>Pseudomonadati</taxon>
        <taxon>Pseudomonadota</taxon>
        <taxon>Alphaproteobacteria</taxon>
        <taxon>Hyphomicrobiales</taxon>
        <taxon>Phreatobacteraceae</taxon>
        <taxon>Phreatobacter</taxon>
    </lineage>
</organism>
<dbReference type="EMBL" id="CP039865">
    <property type="protein sequence ID" value="QCK87219.1"/>
    <property type="molecule type" value="Genomic_DNA"/>
</dbReference>
<protein>
    <submittedName>
        <fullName evidence="12">C-type cytochrome</fullName>
    </submittedName>
</protein>
<dbReference type="PANTHER" id="PTHR30600">
    <property type="entry name" value="CYTOCHROME C PEROXIDASE-RELATED"/>
    <property type="match status" value="1"/>
</dbReference>
<feature type="binding site" description="covalent" evidence="8">
    <location>
        <position position="111"/>
    </location>
    <ligand>
        <name>heme c</name>
        <dbReference type="ChEBI" id="CHEBI:61717"/>
        <label>1</label>
    </ligand>
</feature>
<gene>
    <name evidence="12" type="ORF">E8L99_16375</name>
</gene>
<evidence type="ECO:0000256" key="7">
    <source>
        <dbReference type="ARBA" id="ARBA00023004"/>
    </source>
</evidence>
<keyword evidence="13" id="KW-1185">Reference proteome</keyword>
<name>A0A4D7QNN7_9HYPH</name>
<dbReference type="SUPFAM" id="SSF46626">
    <property type="entry name" value="Cytochrome c"/>
    <property type="match status" value="2"/>
</dbReference>
<feature type="binding site" description="axial binding residue" evidence="9">
    <location>
        <position position="271"/>
    </location>
    <ligand>
        <name>heme c</name>
        <dbReference type="ChEBI" id="CHEBI:61717"/>
        <label>2</label>
    </ligand>
    <ligandPart>
        <name>Fe</name>
        <dbReference type="ChEBI" id="CHEBI:18248"/>
    </ligandPart>
</feature>
<feature type="binding site" description="covalent" evidence="8">
    <location>
        <position position="267"/>
    </location>
    <ligand>
        <name>heme c</name>
        <dbReference type="ChEBI" id="CHEBI:61717"/>
        <label>2</label>
    </ligand>
</feature>
<dbReference type="PROSITE" id="PS51007">
    <property type="entry name" value="CYTC"/>
    <property type="match status" value="1"/>
</dbReference>
<evidence type="ECO:0000256" key="6">
    <source>
        <dbReference type="ARBA" id="ARBA00023002"/>
    </source>
</evidence>
<comment type="subcellular location">
    <subcellularLocation>
        <location evidence="1">Periplasm</location>
    </subcellularLocation>
</comment>
<evidence type="ECO:0000313" key="12">
    <source>
        <dbReference type="EMBL" id="QCK87219.1"/>
    </source>
</evidence>
<dbReference type="GO" id="GO:0042597">
    <property type="term" value="C:periplasmic space"/>
    <property type="evidence" value="ECO:0007669"/>
    <property type="project" value="UniProtKB-SubCell"/>
</dbReference>